<dbReference type="Pfam" id="PF04338">
    <property type="entry name" value="DUF481"/>
    <property type="match status" value="1"/>
</dbReference>
<keyword evidence="1" id="KW-0732">Signal</keyword>
<gene>
    <name evidence="2" type="ORF">GCM10011529_13690</name>
</gene>
<evidence type="ECO:0000313" key="3">
    <source>
        <dbReference type="Proteomes" id="UP000635071"/>
    </source>
</evidence>
<accession>A0A916ZQ11</accession>
<dbReference type="EMBL" id="BMJM01000004">
    <property type="protein sequence ID" value="GGE08520.1"/>
    <property type="molecule type" value="Genomic_DNA"/>
</dbReference>
<proteinExistence type="predicted"/>
<evidence type="ECO:0000313" key="2">
    <source>
        <dbReference type="EMBL" id="GGE08520.1"/>
    </source>
</evidence>
<organism evidence="2 3">
    <name type="scientific">Sandarakinorhabdus glacialis</name>
    <dbReference type="NCBI Taxonomy" id="1614636"/>
    <lineage>
        <taxon>Bacteria</taxon>
        <taxon>Pseudomonadati</taxon>
        <taxon>Pseudomonadota</taxon>
        <taxon>Alphaproteobacteria</taxon>
        <taxon>Sphingomonadales</taxon>
        <taxon>Sphingosinicellaceae</taxon>
        <taxon>Sandarakinorhabdus</taxon>
    </lineage>
</organism>
<protein>
    <recommendedName>
        <fullName evidence="4">DUF481 domain-containing protein</fullName>
    </recommendedName>
</protein>
<comment type="caution">
    <text evidence="2">The sequence shown here is derived from an EMBL/GenBank/DDBJ whole genome shotgun (WGS) entry which is preliminary data.</text>
</comment>
<dbReference type="RefSeq" id="WP_188762197.1">
    <property type="nucleotide sequence ID" value="NZ_BMJM01000004.1"/>
</dbReference>
<evidence type="ECO:0000256" key="1">
    <source>
        <dbReference type="SAM" id="SignalP"/>
    </source>
</evidence>
<sequence>MKRQLTIVTALLALALMATPLQAEPIPDAVAAMIDAVADDPEQLRIVANAARKTNPAAITEIDTKVATIARLRTEQTEAELAAQGTLDGWTGSGEVGAFASSGNTSNSGVAIAARVTKRGVNWRHTARAAVDYQREAGLTSKERYFAAYEGNRTISPTAYALVSTTYERDRFSGFDHRLSQSVGIGYKVVDNAAVRIAFEGGPALRETWFTNGVDNITVAARAATDMRWSVTPRWTLTNNSAVYYDDFNISLQSLTAATGKLGGSLSARASIQYNSESNPPIGRRKADTTSRLTLVYEFR</sequence>
<name>A0A916ZQ11_9SPHN</name>
<feature type="signal peptide" evidence="1">
    <location>
        <begin position="1"/>
        <end position="23"/>
    </location>
</feature>
<dbReference type="AlphaFoldDB" id="A0A916ZQ11"/>
<feature type="chain" id="PRO_5037869622" description="DUF481 domain-containing protein" evidence="1">
    <location>
        <begin position="24"/>
        <end position="300"/>
    </location>
</feature>
<dbReference type="InterPro" id="IPR007433">
    <property type="entry name" value="DUF481"/>
</dbReference>
<reference evidence="2" key="2">
    <citation type="submission" date="2020-09" db="EMBL/GenBank/DDBJ databases">
        <authorList>
            <person name="Sun Q."/>
            <person name="Zhou Y."/>
        </authorList>
    </citation>
    <scope>NUCLEOTIDE SEQUENCE</scope>
    <source>
        <strain evidence="2">CGMCC 1.15519</strain>
    </source>
</reference>
<evidence type="ECO:0008006" key="4">
    <source>
        <dbReference type="Google" id="ProtNLM"/>
    </source>
</evidence>
<reference evidence="2" key="1">
    <citation type="journal article" date="2014" name="Int. J. Syst. Evol. Microbiol.">
        <title>Complete genome sequence of Corynebacterium casei LMG S-19264T (=DSM 44701T), isolated from a smear-ripened cheese.</title>
        <authorList>
            <consortium name="US DOE Joint Genome Institute (JGI-PGF)"/>
            <person name="Walter F."/>
            <person name="Albersmeier A."/>
            <person name="Kalinowski J."/>
            <person name="Ruckert C."/>
        </authorList>
    </citation>
    <scope>NUCLEOTIDE SEQUENCE</scope>
    <source>
        <strain evidence="2">CGMCC 1.15519</strain>
    </source>
</reference>
<keyword evidence="3" id="KW-1185">Reference proteome</keyword>
<dbReference type="Proteomes" id="UP000635071">
    <property type="component" value="Unassembled WGS sequence"/>
</dbReference>